<dbReference type="PANTHER" id="PTHR12714:SF9">
    <property type="entry name" value="PROTEIN-S-ISOPRENYLCYSTEINE O-METHYLTRANSFERASE"/>
    <property type="match status" value="1"/>
</dbReference>
<evidence type="ECO:0000313" key="7">
    <source>
        <dbReference type="Proteomes" id="UP001521150"/>
    </source>
</evidence>
<reference evidence="6 7" key="1">
    <citation type="submission" date="2021-12" db="EMBL/GenBank/DDBJ databases">
        <title>Genome sequence of Kibdelosporangium philippinense ATCC 49844.</title>
        <authorList>
            <person name="Fedorov E.A."/>
            <person name="Omeragic M."/>
            <person name="Shalygina K.F."/>
            <person name="Maclea K.S."/>
        </authorList>
    </citation>
    <scope>NUCLEOTIDE SEQUENCE [LARGE SCALE GENOMIC DNA]</scope>
    <source>
        <strain evidence="6 7">ATCC 49844</strain>
    </source>
</reference>
<keyword evidence="7" id="KW-1185">Reference proteome</keyword>
<dbReference type="Pfam" id="PF04191">
    <property type="entry name" value="PEMT"/>
    <property type="match status" value="1"/>
</dbReference>
<evidence type="ECO:0000256" key="1">
    <source>
        <dbReference type="ARBA" id="ARBA00004127"/>
    </source>
</evidence>
<evidence type="ECO:0000256" key="4">
    <source>
        <dbReference type="ARBA" id="ARBA00023136"/>
    </source>
</evidence>
<proteinExistence type="predicted"/>
<gene>
    <name evidence="6" type="ORF">LWC34_35420</name>
</gene>
<dbReference type="Gene3D" id="1.20.120.1630">
    <property type="match status" value="1"/>
</dbReference>
<name>A0ABS8ZK14_9PSEU</name>
<evidence type="ECO:0000256" key="2">
    <source>
        <dbReference type="ARBA" id="ARBA00022692"/>
    </source>
</evidence>
<keyword evidence="3 5" id="KW-1133">Transmembrane helix</keyword>
<dbReference type="EMBL" id="JAJVCN010000003">
    <property type="protein sequence ID" value="MCE7008075.1"/>
    <property type="molecule type" value="Genomic_DNA"/>
</dbReference>
<evidence type="ECO:0000313" key="6">
    <source>
        <dbReference type="EMBL" id="MCE7008075.1"/>
    </source>
</evidence>
<feature type="transmembrane region" description="Helical" evidence="5">
    <location>
        <begin position="77"/>
        <end position="97"/>
    </location>
</feature>
<dbReference type="Proteomes" id="UP001521150">
    <property type="component" value="Unassembled WGS sequence"/>
</dbReference>
<keyword evidence="4 5" id="KW-0472">Membrane</keyword>
<evidence type="ECO:0000256" key="3">
    <source>
        <dbReference type="ARBA" id="ARBA00022989"/>
    </source>
</evidence>
<feature type="transmembrane region" description="Helical" evidence="5">
    <location>
        <begin position="47"/>
        <end position="65"/>
    </location>
</feature>
<comment type="caution">
    <text evidence="6">The sequence shown here is derived from an EMBL/GenBank/DDBJ whole genome shotgun (WGS) entry which is preliminary data.</text>
</comment>
<comment type="subcellular location">
    <subcellularLocation>
        <location evidence="1">Endomembrane system</location>
        <topology evidence="1">Multi-pass membrane protein</topology>
    </subcellularLocation>
</comment>
<feature type="transmembrane region" description="Helical" evidence="5">
    <location>
        <begin position="130"/>
        <end position="159"/>
    </location>
</feature>
<dbReference type="InterPro" id="IPR007318">
    <property type="entry name" value="Phopholipid_MeTrfase"/>
</dbReference>
<accession>A0ABS8ZK14</accession>
<sequence>MTFLALGIYLLWLILAFGVPITAMRRRTGGQDTGMRISGPLQWSCEAAFGLIGLVGLANPILDLFDVLARIAVLDQLPLRIVGAVIAAAGVAGTLYAQLFMGPSWRIGVDTTERTDLVTSGPFGVVRNPIFASMLLTGLGLALAVPNFLSFGGLVMLYANVSVLVRRVEEPYLIATHGAAYLDYARRVGRFIPGLGRLN</sequence>
<dbReference type="RefSeq" id="WP_233729613.1">
    <property type="nucleotide sequence ID" value="NZ_JAJVCN010000003.1"/>
</dbReference>
<keyword evidence="2 5" id="KW-0812">Transmembrane</keyword>
<organism evidence="6 7">
    <name type="scientific">Kibdelosporangium philippinense</name>
    <dbReference type="NCBI Taxonomy" id="211113"/>
    <lineage>
        <taxon>Bacteria</taxon>
        <taxon>Bacillati</taxon>
        <taxon>Actinomycetota</taxon>
        <taxon>Actinomycetes</taxon>
        <taxon>Pseudonocardiales</taxon>
        <taxon>Pseudonocardiaceae</taxon>
        <taxon>Kibdelosporangium</taxon>
    </lineage>
</organism>
<evidence type="ECO:0000256" key="5">
    <source>
        <dbReference type="SAM" id="Phobius"/>
    </source>
</evidence>
<protein>
    <submittedName>
        <fullName evidence="6">Isoprenylcysteine carboxylmethyltransferase family protein</fullName>
    </submittedName>
</protein>
<dbReference type="PANTHER" id="PTHR12714">
    <property type="entry name" value="PROTEIN-S ISOPRENYLCYSTEINE O-METHYLTRANSFERASE"/>
    <property type="match status" value="1"/>
</dbReference>